<dbReference type="SMART" id="SM00237">
    <property type="entry name" value="Calx_beta"/>
    <property type="match status" value="1"/>
</dbReference>
<dbReference type="PROSITE" id="PS50835">
    <property type="entry name" value="IG_LIKE"/>
    <property type="match status" value="1"/>
</dbReference>
<organism evidence="5 6">
    <name type="scientific">Maribacter chungangensis</name>
    <dbReference type="NCBI Taxonomy" id="1069117"/>
    <lineage>
        <taxon>Bacteria</taxon>
        <taxon>Pseudomonadati</taxon>
        <taxon>Bacteroidota</taxon>
        <taxon>Flavobacteriia</taxon>
        <taxon>Flavobacteriales</taxon>
        <taxon>Flavobacteriaceae</taxon>
        <taxon>Maribacter</taxon>
    </lineage>
</organism>
<protein>
    <submittedName>
        <fullName evidence="5">Beta strand repeat-containing protein</fullName>
    </submittedName>
</protein>
<dbReference type="EMBL" id="JBHTHY010000021">
    <property type="protein sequence ID" value="MFD0799218.1"/>
    <property type="molecule type" value="Genomic_DNA"/>
</dbReference>
<name>A0ABW3B7X6_9FLAO</name>
<keyword evidence="2" id="KW-0677">Repeat</keyword>
<dbReference type="InterPro" id="IPR056573">
    <property type="entry name" value="Lectin_L-type_dom"/>
</dbReference>
<comment type="caution">
    <text evidence="5">The sequence shown here is derived from an EMBL/GenBank/DDBJ whole genome shotgun (WGS) entry which is preliminary data.</text>
</comment>
<dbReference type="InterPro" id="IPR003599">
    <property type="entry name" value="Ig_sub"/>
</dbReference>
<dbReference type="SUPFAM" id="SSF49899">
    <property type="entry name" value="Concanavalin A-like lectins/glucanases"/>
    <property type="match status" value="1"/>
</dbReference>
<dbReference type="InterPro" id="IPR013783">
    <property type="entry name" value="Ig-like_fold"/>
</dbReference>
<dbReference type="SUPFAM" id="SSF103647">
    <property type="entry name" value="TSP type-3 repeat"/>
    <property type="match status" value="2"/>
</dbReference>
<feature type="non-terminal residue" evidence="5">
    <location>
        <position position="2520"/>
    </location>
</feature>
<dbReference type="CDD" id="cd01951">
    <property type="entry name" value="lectin_L-type"/>
    <property type="match status" value="1"/>
</dbReference>
<dbReference type="PANTHER" id="PTHR10199">
    <property type="entry name" value="THROMBOSPONDIN"/>
    <property type="match status" value="1"/>
</dbReference>
<evidence type="ECO:0000256" key="2">
    <source>
        <dbReference type="ARBA" id="ARBA00022737"/>
    </source>
</evidence>
<dbReference type="SMART" id="SM00710">
    <property type="entry name" value="PbH1"/>
    <property type="match status" value="16"/>
</dbReference>
<evidence type="ECO:0000313" key="5">
    <source>
        <dbReference type="EMBL" id="MFD0799218.1"/>
    </source>
</evidence>
<dbReference type="Pfam" id="PF18483">
    <property type="entry name" value="Lectin_L-type_dom"/>
    <property type="match status" value="1"/>
</dbReference>
<dbReference type="SUPFAM" id="SSF141072">
    <property type="entry name" value="CalX-like"/>
    <property type="match status" value="2"/>
</dbReference>
<evidence type="ECO:0000313" key="6">
    <source>
        <dbReference type="Proteomes" id="UP001597012"/>
    </source>
</evidence>
<dbReference type="Gene3D" id="2.60.120.200">
    <property type="match status" value="1"/>
</dbReference>
<keyword evidence="6" id="KW-1185">Reference proteome</keyword>
<evidence type="ECO:0000259" key="4">
    <source>
        <dbReference type="PROSITE" id="PS50835"/>
    </source>
</evidence>
<dbReference type="Gene3D" id="2.60.40.10">
    <property type="entry name" value="Immunoglobulins"/>
    <property type="match status" value="2"/>
</dbReference>
<keyword evidence="3" id="KW-0106">Calcium</keyword>
<dbReference type="RefSeq" id="WP_379936140.1">
    <property type="nucleotide sequence ID" value="NZ_JBHTHY010000021.1"/>
</dbReference>
<dbReference type="Proteomes" id="UP001597012">
    <property type="component" value="Unassembled WGS sequence"/>
</dbReference>
<dbReference type="InterPro" id="IPR013320">
    <property type="entry name" value="ConA-like_dom_sf"/>
</dbReference>
<dbReference type="InterPro" id="IPR007110">
    <property type="entry name" value="Ig-like_dom"/>
</dbReference>
<feature type="domain" description="Ig-like" evidence="4">
    <location>
        <begin position="1833"/>
        <end position="1936"/>
    </location>
</feature>
<dbReference type="SMART" id="SM00409">
    <property type="entry name" value="IG"/>
    <property type="match status" value="3"/>
</dbReference>
<proteinExistence type="predicted"/>
<reference evidence="6" key="1">
    <citation type="journal article" date="2019" name="Int. J. Syst. Evol. Microbiol.">
        <title>The Global Catalogue of Microorganisms (GCM) 10K type strain sequencing project: providing services to taxonomists for standard genome sequencing and annotation.</title>
        <authorList>
            <consortium name="The Broad Institute Genomics Platform"/>
            <consortium name="The Broad Institute Genome Sequencing Center for Infectious Disease"/>
            <person name="Wu L."/>
            <person name="Ma J."/>
        </authorList>
    </citation>
    <scope>NUCLEOTIDE SEQUENCE [LARGE SCALE GENOMIC DNA]</scope>
    <source>
        <strain evidence="6">CCUG 61948</strain>
    </source>
</reference>
<dbReference type="InterPro" id="IPR028974">
    <property type="entry name" value="TSP_type-3_rpt"/>
</dbReference>
<dbReference type="Pfam" id="PF03160">
    <property type="entry name" value="Calx-beta"/>
    <property type="match status" value="2"/>
</dbReference>
<evidence type="ECO:0000256" key="1">
    <source>
        <dbReference type="ARBA" id="ARBA00022729"/>
    </source>
</evidence>
<dbReference type="NCBIfam" id="NF033662">
    <property type="entry name" value="acid_disulf_rpt"/>
    <property type="match status" value="1"/>
</dbReference>
<dbReference type="Gene3D" id="2.60.40.2030">
    <property type="match status" value="2"/>
</dbReference>
<dbReference type="InterPro" id="IPR038081">
    <property type="entry name" value="CalX-like_sf"/>
</dbReference>
<dbReference type="InterPro" id="IPR012334">
    <property type="entry name" value="Pectin_lyas_fold"/>
</dbReference>
<sequence>MRADKEYGDAKGYSTTTPVTTKTDISNNYQLNSAANITSIFYATVIVNNTSDVVNGDTSSLSNLTTTPGPDGISLREAIIAGNNTPNAGTPHTINFDLPGAGPQTISPLSPLPNLISYFIFDGTSDPDYSGQIVVFINGASAGTLTDGFTANSDGNIFNSLFISGFDGNGVVLNGNNQVITACVVSGNGRDGIFTLGSSNSFTNNIIGLDTNGQTPLPNAIDGIRITDGSSSNTIGGTGANAGNIISGNGEDGISIWSPSCSSCNNQIFGNIIGLDVSGTMDRGNGITGINIVASGGNVIGGNTVGHRNIISGNNLAGIGLAEPNTSNTIIQGNYIGTDITGLLDLGNSSDGINLFSEITGTIIGGTLPEVRNIISGNGGDGIEIGGLSGLAENNRIEGNFIGLGTDGNTPIGNDGFGINSISGSGSNTIGGLISGMGNVISNNTLSGISLSGVTTNTIIQGNIIGLNVSGNTAAGNGVSGIRIAGQNNTVGGGIANARNIISANGQTGIFLAYQSASNNTVQGNYIGTDISGNSTMGNTRSGILINASANNLIGGNTALQRNVIGGNGENGVYIEGTDALNNVVIGNYIGIGVNGTTNLGNGTNGIYLRGGAQGTQIGGSSAAERNIISNNGQNGMYINAVGPIQISSNFIGTDATGNGNAGNNYHGIQVFESSGIEIGTAHNELLVISGNGIDGIRFSNASNNIVQRCYLGTNANATAAIPNQGYGIQFVGTSSANRIGTDSDGNNDSSERNIISGNGAGIRFHTGIGVNNIVAGNYIGTDITGNVALANSTHGIVLGDISGNRIGTNGDGVNDENEGNVISGNGDTGIRISSSNNNSISGNKFGIGADGSSSIPNGDEAIYVAGSSADNSIGYNGTSVVSDANIVGNQFKDTNRTAVVIGDSGLRNRISRNSFSNSAGLGIDLNNDLVSSNDNGDGDTGPNTILNFPVIETAEIVGTVLSITGFAPANSEIEFYEADAGPSPNPNPYAESFGEGERYLFTVLEGSGNDLDGTTGTYTNDGTGAGTTRTQNRFEFSVDISALALASASRLTALAIDTNGNTSEFNSIFTATESEICNDGIDNDGDGLTDCEDPDCYLAANSGDSDNDGDGIGDSCDLDDDNDGILDCDEQGLASISDLSTIFQLNGAATQINANTIQLTAAATYQAGSMMSQGRIDFTKSFELRMEANLGSITTAGGGDGIAIVFHNDPAGINAVGGNARGLGAVGIQNGIVLELDTYNNTAGAVGDIAADHGQIWDSDNQSGVGLLTTAVALGELEDGAFHDIVIIWDANTQNISFMVDGLTAGSFTNDLITNYFGGANSVFFGYTSSTGGAINNHSIRIINFCDTLPLELDTDNDGIVNHLDPDSDNDSCFDTVEAGHADGDNDGILGGSPVTVDAQGRVTGQGGYTGVSGNEIIATEVTINLDPSDKTVNEGGSTTFNVNAAATNTTNFSSGNPDFGSGTDSSGQLRYQWQENGSNLSDGGVYSGTNTNTLVLSDVTGLNGNTYTVIVTHLDNNCIAESRTAILTTTNPCDAIASGNPDADGDGISDSCDLDDDNDGITDSNEFDCSSSFLAFNIFWTQSNPAQDAVQINTPATIANAQPFILGTGVNAVATQNRLEFTDINSNTLSESMATNEYVEYAFTTENSINALLLGDLSQTKNPTSSGATAASYGYHVGMAISDDGFTTSTLLKNDFYVDENIPAGYDHVFMLESNADYILDPATTYTIRVYFFNKINPGIARFDDFAVLSFYCSNPADTDGDGIYNKDDVDSDNDGCFDTVEAGHADGDNDGILGNSPVSVDTDGRVTGQGGYTGATGNELIATEVTVNTPPANQNNIPEGNSTSFSVDATAVNTITFSSGTPNYGSGTDSSGQLRYRWQENGVDLSDGSVYLGTDTNTLSISDVTGLDGNTYTVIITHLENNCISENRSATLTTVNPCDPIASGNPDSDGDGISDICDLDDDNDGILDTEECENPRPLQFQGLSTTIQSYSVFTTTITQSLVSGSVVGSDSDDNGNLAFRSNGTSINISASNLSGFLIGPATNGNVDLDGIDRWTISSPGADFTVSDPLNELNIISNSTGSIIFMANIGNPQNWSLGVNDITDLTLTMNQGNPRSDLNVSLIGPCGDADNDGFINSIDLDSDNDGCLDTVEAGHADGDNDGILGNSPVTVDPNGLVTGQGGYTGTNTNVTTPFVPVVVSSQPSNVSANIGSTVSFTAVVTGGASLSYQWQESTDNGVTWNDLTESGIYSGTSTPTLTLTGISSSVHNYGYRLAITSSDNLCDVVTSDAADVFVLSNISISDATVVEGSDLIFTITLSHALSSDYTDLELRYTNISTSNDDYDNSLTMVTIPANTTSFTVNVPTNDDGIIEATETLEIELQFDGFPLNPLDLVGIGTITDNDGLGAGEGISVADFTVDESAGTADFVITYTGPTVAGSFTVDFTVADGTAVDPDDYSVATAGTSVTFPDGTVSGDTQNVTVNILDDVILEASENIDIALGTVSNILIPVIDGNGVGTI</sequence>
<gene>
    <name evidence="5" type="ORF">ACFQZJ_17235</name>
</gene>
<dbReference type="Gene3D" id="2.160.20.10">
    <property type="entry name" value="Single-stranded right-handed beta-helix, Pectin lyase-like"/>
    <property type="match status" value="1"/>
</dbReference>
<evidence type="ECO:0000256" key="3">
    <source>
        <dbReference type="ARBA" id="ARBA00022837"/>
    </source>
</evidence>
<dbReference type="Gene3D" id="4.10.1080.10">
    <property type="entry name" value="TSP type-3 repeat"/>
    <property type="match status" value="2"/>
</dbReference>
<dbReference type="InterPro" id="IPR003644">
    <property type="entry name" value="Calx_beta"/>
</dbReference>
<accession>A0ABW3B7X6</accession>
<dbReference type="InterPro" id="IPR006626">
    <property type="entry name" value="PbH1"/>
</dbReference>
<keyword evidence="1" id="KW-0732">Signal</keyword>